<dbReference type="InterPro" id="IPR000182">
    <property type="entry name" value="GNAT_dom"/>
</dbReference>
<protein>
    <recommendedName>
        <fullName evidence="1">N-acetyltransferase domain-containing protein</fullName>
    </recommendedName>
</protein>
<name>A0A7S4PS51_9DINO</name>
<dbReference type="Pfam" id="PF08445">
    <property type="entry name" value="FR47"/>
    <property type="match status" value="1"/>
</dbReference>
<dbReference type="Gene3D" id="3.40.630.30">
    <property type="match status" value="1"/>
</dbReference>
<feature type="domain" description="N-acetyltransferase" evidence="1">
    <location>
        <begin position="118"/>
        <end position="255"/>
    </location>
</feature>
<organism evidence="2">
    <name type="scientific">Alexandrium monilatum</name>
    <dbReference type="NCBI Taxonomy" id="311494"/>
    <lineage>
        <taxon>Eukaryota</taxon>
        <taxon>Sar</taxon>
        <taxon>Alveolata</taxon>
        <taxon>Dinophyceae</taxon>
        <taxon>Gonyaulacales</taxon>
        <taxon>Pyrocystaceae</taxon>
        <taxon>Alexandrium</taxon>
    </lineage>
</organism>
<dbReference type="InterPro" id="IPR013653">
    <property type="entry name" value="GCN5-like_dom"/>
</dbReference>
<dbReference type="PROSITE" id="PS51186">
    <property type="entry name" value="GNAT"/>
    <property type="match status" value="1"/>
</dbReference>
<accession>A0A7S4PS51</accession>
<reference evidence="2" key="1">
    <citation type="submission" date="2021-01" db="EMBL/GenBank/DDBJ databases">
        <authorList>
            <person name="Corre E."/>
            <person name="Pelletier E."/>
            <person name="Niang G."/>
            <person name="Scheremetjew M."/>
            <person name="Finn R."/>
            <person name="Kale V."/>
            <person name="Holt S."/>
            <person name="Cochrane G."/>
            <person name="Meng A."/>
            <person name="Brown T."/>
            <person name="Cohen L."/>
        </authorList>
    </citation>
    <scope>NUCLEOTIDE SEQUENCE</scope>
    <source>
        <strain evidence="2">CCMP3105</strain>
    </source>
</reference>
<dbReference type="AlphaFoldDB" id="A0A7S4PS51"/>
<evidence type="ECO:0000313" key="2">
    <source>
        <dbReference type="EMBL" id="CAE4560699.1"/>
    </source>
</evidence>
<dbReference type="GO" id="GO:0016747">
    <property type="term" value="F:acyltransferase activity, transferring groups other than amino-acyl groups"/>
    <property type="evidence" value="ECO:0007669"/>
    <property type="project" value="InterPro"/>
</dbReference>
<dbReference type="InterPro" id="IPR016181">
    <property type="entry name" value="Acyl_CoA_acyltransferase"/>
</dbReference>
<dbReference type="EMBL" id="HBNR01000413">
    <property type="protein sequence ID" value="CAE4560699.1"/>
    <property type="molecule type" value="Transcribed_RNA"/>
</dbReference>
<evidence type="ECO:0000259" key="1">
    <source>
        <dbReference type="PROSITE" id="PS51186"/>
    </source>
</evidence>
<proteinExistence type="predicted"/>
<sequence>MDEPLRWTVLPPTDGLRLIHIRDFGGPGNDCLSFAAVDLLHARAAAPAALRSALEGPLLRETRGLQMGCVPVELEPAVRALVEELRPTWRFVARAAEAQLLAAPAAEEDNADKLPSGVGCMESVDSSQHPHFPWLQEALGRQYPPNYVRFLAEAGGREGFTSPLLALSEDGAPMACVVQEASDMSVGALYVAGGFRRHGVGSRLLATMARRVSEGQHLPAASVVRLSDEASLRLHVRAGWEPQAEALAWLIFQAG</sequence>
<gene>
    <name evidence="2" type="ORF">AMON00008_LOCUS318</name>
</gene>
<dbReference type="SUPFAM" id="SSF55729">
    <property type="entry name" value="Acyl-CoA N-acyltransferases (Nat)"/>
    <property type="match status" value="1"/>
</dbReference>